<protein>
    <submittedName>
        <fullName evidence="2">Variant surface glycoprotein 3002</fullName>
    </submittedName>
</protein>
<dbReference type="AlphaFoldDB" id="M4SUQ8"/>
<reference evidence="2" key="1">
    <citation type="submission" date="2013-02" db="EMBL/GenBank/DDBJ databases">
        <authorList>
            <person name="Cross G.A.M."/>
            <person name="Kim H.-S."/>
            <person name="Wickstead B."/>
        </authorList>
    </citation>
    <scope>NUCLEOTIDE SEQUENCE</scope>
    <source>
        <strain evidence="2">Lister 427</strain>
    </source>
</reference>
<sequence length="511" mass="56175">MVLVLAFLDGNRKTSNSEEKTLQDCVTPCGCIKRFKLSLRNIQKETVEAINQNRKNEIGLANLLEDLQQPKSVLLEKELPFLQPTTSTIEERSAKLHEREQKQLTAKTAVASGIAVLAHALGTEDTEVVITVTRSSGGNLQNDAITEAKLAPAEIPADCQKLAEETEASHTVAAKALANPPTYTKESRSITTPCTQDGSSTACGANNLVNHGCIIFTTRTATTHTAVGGGQNNFDTTDNSTNKKVATMELPDLTATLEPDNIALKTARKDTVLDTCKQEITKDSTYKGKPAFKLAAYKVLLKKYDHEEVQAAERTSFEKQLNEAYGADGGKFSSLFWGKLNGETVPRGKQKAEEQTAIKGLNTLSQVTEAMERILTKRIATKTQAQVTTMVRKKVRIKIVAPTLKKQKKNAKLLVAAMMRKIKNANLKQDQQNQGQESKDGKHQQQNVQATPIMKINVKKMNDGKEKPVCACKKGGKGDKNKKKLRVQNSIFLVNNKFDFLYAAFIKLVAF</sequence>
<dbReference type="EMBL" id="KC611620">
    <property type="protein sequence ID" value="AGH59051.1"/>
    <property type="molecule type" value="Genomic_DNA"/>
</dbReference>
<name>M4SUQ8_9TRYP</name>
<reference evidence="2" key="2">
    <citation type="journal article" date="2014" name="Mol. Biochem. Parasitol.">
        <title>Capturing the variant surface glycoprotein repertoire (the VSGnome) of Trypanosoma brucei Lister 427.</title>
        <authorList>
            <person name="Cross G.A."/>
            <person name="Kim H.S."/>
            <person name="Wickstead B."/>
        </authorList>
    </citation>
    <scope>NUCLEOTIDE SEQUENCE</scope>
    <source>
        <strain evidence="2">Lister 427</strain>
    </source>
</reference>
<organism evidence="2">
    <name type="scientific">Trypanosoma brucei</name>
    <dbReference type="NCBI Taxonomy" id="5691"/>
    <lineage>
        <taxon>Eukaryota</taxon>
        <taxon>Discoba</taxon>
        <taxon>Euglenozoa</taxon>
        <taxon>Kinetoplastea</taxon>
        <taxon>Metakinetoplastina</taxon>
        <taxon>Trypanosomatida</taxon>
        <taxon>Trypanosomatidae</taxon>
        <taxon>Trypanosoma</taxon>
    </lineage>
</organism>
<feature type="region of interest" description="Disordered" evidence="1">
    <location>
        <begin position="428"/>
        <end position="448"/>
    </location>
</feature>
<dbReference type="SUPFAM" id="SSF58087">
    <property type="entry name" value="Variant surface glycoprotein (N-terminal domain)"/>
    <property type="match status" value="1"/>
</dbReference>
<proteinExistence type="predicted"/>
<dbReference type="VEuPathDB" id="TriTrypDB:Tb427_000147700"/>
<feature type="non-terminal residue" evidence="2">
    <location>
        <position position="1"/>
    </location>
</feature>
<accession>M4SUQ8</accession>
<evidence type="ECO:0000313" key="2">
    <source>
        <dbReference type="EMBL" id="AGH59051.1"/>
    </source>
</evidence>
<evidence type="ECO:0000256" key="1">
    <source>
        <dbReference type="SAM" id="MobiDB-lite"/>
    </source>
</evidence>